<dbReference type="EMBL" id="CAJPWZ010003311">
    <property type="protein sequence ID" value="CAG2256692.1"/>
    <property type="molecule type" value="Genomic_DNA"/>
</dbReference>
<evidence type="ECO:0008006" key="10">
    <source>
        <dbReference type="Google" id="ProtNLM"/>
    </source>
</evidence>
<gene>
    <name evidence="8" type="ORF">MEDL_68006</name>
</gene>
<reference evidence="8" key="1">
    <citation type="submission" date="2021-03" db="EMBL/GenBank/DDBJ databases">
        <authorList>
            <person name="Bekaert M."/>
        </authorList>
    </citation>
    <scope>NUCLEOTIDE SEQUENCE</scope>
</reference>
<keyword evidence="7" id="KW-0812">Transmembrane</keyword>
<dbReference type="GO" id="GO:0016020">
    <property type="term" value="C:membrane"/>
    <property type="evidence" value="ECO:0007669"/>
    <property type="project" value="UniProtKB-SubCell"/>
</dbReference>
<feature type="compositionally biased region" description="Acidic residues" evidence="6">
    <location>
        <begin position="661"/>
        <end position="671"/>
    </location>
</feature>
<name>A0A8S3VN73_MYTED</name>
<evidence type="ECO:0000256" key="2">
    <source>
        <dbReference type="ARBA" id="ARBA00023136"/>
    </source>
</evidence>
<dbReference type="InterPro" id="IPR051275">
    <property type="entry name" value="Cell_adhesion_signaling"/>
</dbReference>
<feature type="compositionally biased region" description="Basic and acidic residues" evidence="6">
    <location>
        <begin position="733"/>
        <end position="743"/>
    </location>
</feature>
<keyword evidence="7" id="KW-1133">Transmembrane helix</keyword>
<organism evidence="8 9">
    <name type="scientific">Mytilus edulis</name>
    <name type="common">Blue mussel</name>
    <dbReference type="NCBI Taxonomy" id="6550"/>
    <lineage>
        <taxon>Eukaryota</taxon>
        <taxon>Metazoa</taxon>
        <taxon>Spiralia</taxon>
        <taxon>Lophotrochozoa</taxon>
        <taxon>Mollusca</taxon>
        <taxon>Bivalvia</taxon>
        <taxon>Autobranchia</taxon>
        <taxon>Pteriomorphia</taxon>
        <taxon>Mytilida</taxon>
        <taxon>Mytiloidea</taxon>
        <taxon>Mytilidae</taxon>
        <taxon>Mytilinae</taxon>
        <taxon>Mytilus</taxon>
    </lineage>
</organism>
<dbReference type="PANTHER" id="PTHR11640">
    <property type="entry name" value="NEPHRIN"/>
    <property type="match status" value="1"/>
</dbReference>
<evidence type="ECO:0000256" key="6">
    <source>
        <dbReference type="SAM" id="MobiDB-lite"/>
    </source>
</evidence>
<accession>A0A8S3VN73</accession>
<keyword evidence="5" id="KW-0393">Immunoglobulin domain</keyword>
<keyword evidence="4" id="KW-0325">Glycoprotein</keyword>
<evidence type="ECO:0000256" key="3">
    <source>
        <dbReference type="ARBA" id="ARBA00023157"/>
    </source>
</evidence>
<sequence>MEGSTINISFLRATYLRTIVSYNGNTIFSDAHFGGVKRKKYDVVLRSHFQIINVTGSDAGNYRLGGQAHKSKKELNITNTPCPSSEIKTVCAIVGSSPILTFVSDWTVYHNTRGSLDSKIAILVYLRINHVTREDRGVYTLDVTLLDYDKIQVAITDLSFINQTDQKTIVGQEGKELDINCTSVTRKFITALKLEVNRSIIAIGDNHSVRYSFTPDRSNHLTKYKCVDSTHSSILIEVTLLIRYAPAFKGRLQNEAITCDCDGNPALYSVHRFNQTTKYGELVRSVNINNDTFSFDTEPFPYQNNGIYTCVVSNGITDTNGKLLQIWSTNVTYEGSPVFSPDNRNVKTGEVGQSLSMSFYIYSYPEVEKIFLEKVGMNSTEIQKIKHYNISESTLLYTEYNNVLGIQGYEIIIESEVLDIDDFETYRLTAKNRLGKTNYYFEITKNGTCGTCENIPLGKSPMTDFMIPSSIASVLLFYIIIIHICVCVQHLKNRDQRHHNVAGNHNYHTYDEIGTIPNRAVRTIRSSATNDNQGQNRIEKQSANISNRVIQQSNDGNTIQLNTYVPNDGIQRDVTNGNKERKNSISYNANLQLAHVDDTNLNETFLEDGLQQFDITEHQMQSMDMSLNERDFSCTNSTLTSSTASPSMRIIVDRKQTNESISEESTSDDSDSGSFIYGMVGNLGEGYENPYQMILQDHAESHPYTMIIRERGNSNSSTESDKSEEQQIGTGSTKKDEYINLKL</sequence>
<comment type="caution">
    <text evidence="8">The sequence shown here is derived from an EMBL/GenBank/DDBJ whole genome shotgun (WGS) entry which is preliminary data.</text>
</comment>
<dbReference type="AlphaFoldDB" id="A0A8S3VN73"/>
<evidence type="ECO:0000313" key="8">
    <source>
        <dbReference type="EMBL" id="CAG2256692.1"/>
    </source>
</evidence>
<comment type="subcellular location">
    <subcellularLocation>
        <location evidence="1">Membrane</location>
        <topology evidence="1">Single-pass type I membrane protein</topology>
    </subcellularLocation>
</comment>
<evidence type="ECO:0000313" key="9">
    <source>
        <dbReference type="Proteomes" id="UP000683360"/>
    </source>
</evidence>
<feature type="region of interest" description="Disordered" evidence="6">
    <location>
        <begin position="711"/>
        <end position="743"/>
    </location>
</feature>
<evidence type="ECO:0000256" key="7">
    <source>
        <dbReference type="SAM" id="Phobius"/>
    </source>
</evidence>
<feature type="compositionally biased region" description="Polar residues" evidence="6">
    <location>
        <begin position="637"/>
        <end position="646"/>
    </location>
</feature>
<feature type="transmembrane region" description="Helical" evidence="7">
    <location>
        <begin position="465"/>
        <end position="488"/>
    </location>
</feature>
<evidence type="ECO:0000256" key="4">
    <source>
        <dbReference type="ARBA" id="ARBA00023180"/>
    </source>
</evidence>
<evidence type="ECO:0000256" key="1">
    <source>
        <dbReference type="ARBA" id="ARBA00004479"/>
    </source>
</evidence>
<feature type="region of interest" description="Disordered" evidence="6">
    <location>
        <begin position="637"/>
        <end position="674"/>
    </location>
</feature>
<dbReference type="OrthoDB" id="9898017at2759"/>
<evidence type="ECO:0000256" key="5">
    <source>
        <dbReference type="ARBA" id="ARBA00023319"/>
    </source>
</evidence>
<proteinExistence type="predicted"/>
<keyword evidence="3" id="KW-1015">Disulfide bond</keyword>
<dbReference type="Proteomes" id="UP000683360">
    <property type="component" value="Unassembled WGS sequence"/>
</dbReference>
<keyword evidence="2 7" id="KW-0472">Membrane</keyword>
<protein>
    <recommendedName>
        <fullName evidence="10">Ig-like domain-containing protein</fullName>
    </recommendedName>
</protein>
<keyword evidence="9" id="KW-1185">Reference proteome</keyword>